<protein>
    <submittedName>
        <fullName evidence="2">Uncharacterized protein</fullName>
    </submittedName>
</protein>
<sequence length="118" mass="12937">MRTKLHSGKSPSLTPYSPSLALYSLDLALGHAAHDINKFALSFTHLLFQSMSQNDNEFPSPDLQKVLVSIFVLALGRLIHTHSHLRLPHTHSFSPSVAPHLPAHPNSPHVHPSLFTGA</sequence>
<dbReference type="Proteomes" id="UP000092154">
    <property type="component" value="Unassembled WGS sequence"/>
</dbReference>
<feature type="region of interest" description="Disordered" evidence="1">
    <location>
        <begin position="96"/>
        <end position="118"/>
    </location>
</feature>
<gene>
    <name evidence="2" type="ORF">K503DRAFT_806953</name>
</gene>
<keyword evidence="3" id="KW-1185">Reference proteome</keyword>
<evidence type="ECO:0000256" key="1">
    <source>
        <dbReference type="SAM" id="MobiDB-lite"/>
    </source>
</evidence>
<dbReference type="EMBL" id="KV450150">
    <property type="protein sequence ID" value="OAX30638.1"/>
    <property type="molecule type" value="Genomic_DNA"/>
</dbReference>
<evidence type="ECO:0000313" key="3">
    <source>
        <dbReference type="Proteomes" id="UP000092154"/>
    </source>
</evidence>
<dbReference type="InParanoid" id="A0A1B7MDH6"/>
<dbReference type="AlphaFoldDB" id="A0A1B7MDH6"/>
<evidence type="ECO:0000313" key="2">
    <source>
        <dbReference type="EMBL" id="OAX30638.1"/>
    </source>
</evidence>
<reference evidence="2 3" key="1">
    <citation type="submission" date="2016-06" db="EMBL/GenBank/DDBJ databases">
        <title>Comparative genomics of the ectomycorrhizal sister species Rhizopogon vinicolor and Rhizopogon vesiculosus (Basidiomycota: Boletales) reveals a divergence of the mating type B locus.</title>
        <authorList>
            <consortium name="DOE Joint Genome Institute"/>
            <person name="Mujic A.B."/>
            <person name="Kuo A."/>
            <person name="Tritt A."/>
            <person name="Lipzen A."/>
            <person name="Chen C."/>
            <person name="Johnson J."/>
            <person name="Sharma A."/>
            <person name="Barry K."/>
            <person name="Grigoriev I.V."/>
            <person name="Spatafora J.W."/>
        </authorList>
    </citation>
    <scope>NUCLEOTIDE SEQUENCE [LARGE SCALE GENOMIC DNA]</scope>
    <source>
        <strain evidence="2 3">AM-OR11-026</strain>
    </source>
</reference>
<accession>A0A1B7MDH6</accession>
<organism evidence="2 3">
    <name type="scientific">Rhizopogon vinicolor AM-OR11-026</name>
    <dbReference type="NCBI Taxonomy" id="1314800"/>
    <lineage>
        <taxon>Eukaryota</taxon>
        <taxon>Fungi</taxon>
        <taxon>Dikarya</taxon>
        <taxon>Basidiomycota</taxon>
        <taxon>Agaricomycotina</taxon>
        <taxon>Agaricomycetes</taxon>
        <taxon>Agaricomycetidae</taxon>
        <taxon>Boletales</taxon>
        <taxon>Suillineae</taxon>
        <taxon>Rhizopogonaceae</taxon>
        <taxon>Rhizopogon</taxon>
    </lineage>
</organism>
<proteinExistence type="predicted"/>
<name>A0A1B7MDH6_9AGAM</name>